<dbReference type="EMBL" id="GL698542">
    <property type="protein sequence ID" value="EFY86641.1"/>
    <property type="molecule type" value="Genomic_DNA"/>
</dbReference>
<keyword evidence="4 5" id="KW-1015">Disulfide bond</keyword>
<dbReference type="InterPro" id="IPR001338">
    <property type="entry name" value="Class_I_Hydrophobin"/>
</dbReference>
<dbReference type="OMA" id="AEVYCCN"/>
<dbReference type="InterPro" id="IPR019778">
    <property type="entry name" value="Class_I_Hydrophobin_CS"/>
</dbReference>
<dbReference type="GeneID" id="19251641"/>
<comment type="subcellular location">
    <subcellularLocation>
        <location evidence="5">Secreted</location>
        <location evidence="5">Cell wall</location>
    </subcellularLocation>
</comment>
<dbReference type="eggNOG" id="ENOG502QZ5X">
    <property type="taxonomic scope" value="Eukaryota"/>
</dbReference>
<dbReference type="GO" id="GO:0005199">
    <property type="term" value="F:structural constituent of cell wall"/>
    <property type="evidence" value="ECO:0007669"/>
    <property type="project" value="InterPro"/>
</dbReference>
<evidence type="ECO:0000256" key="2">
    <source>
        <dbReference type="ARBA" id="ARBA00022525"/>
    </source>
</evidence>
<sequence>MFKALIVALAAVAVAIPTYPQPSNNNVNQCGNGAEVYCCNKEEINQFTGLIPVSALNNLVGGGACNKLDVSAIIGVTDLLNNGCTQQTVCCNDVYQNGLVNVACSPINV</sequence>
<feature type="signal peptide" evidence="6">
    <location>
        <begin position="1"/>
        <end position="15"/>
    </location>
</feature>
<dbReference type="GO" id="GO:0009277">
    <property type="term" value="C:fungal-type cell wall"/>
    <property type="evidence" value="ECO:0007669"/>
    <property type="project" value="InterPro"/>
</dbReference>
<dbReference type="CDD" id="cd23507">
    <property type="entry name" value="hydrophobin_I"/>
    <property type="match status" value="1"/>
</dbReference>
<organism evidence="8">
    <name type="scientific">Metarhizium acridum (strain CQMa 102)</name>
    <dbReference type="NCBI Taxonomy" id="655827"/>
    <lineage>
        <taxon>Eukaryota</taxon>
        <taxon>Fungi</taxon>
        <taxon>Dikarya</taxon>
        <taxon>Ascomycota</taxon>
        <taxon>Pezizomycotina</taxon>
        <taxon>Sordariomycetes</taxon>
        <taxon>Hypocreomycetidae</taxon>
        <taxon>Hypocreales</taxon>
        <taxon>Clavicipitaceae</taxon>
        <taxon>Metarhizium</taxon>
    </lineage>
</organism>
<protein>
    <recommendedName>
        <fullName evidence="5">Hydrophobin</fullName>
    </recommendedName>
</protein>
<evidence type="ECO:0000256" key="4">
    <source>
        <dbReference type="ARBA" id="ARBA00023157"/>
    </source>
</evidence>
<dbReference type="HOGENOM" id="CLU_105134_3_3_1"/>
<evidence type="ECO:0000256" key="5">
    <source>
        <dbReference type="RuleBase" id="RU365009"/>
    </source>
</evidence>
<dbReference type="Proteomes" id="UP000002499">
    <property type="component" value="Unassembled WGS sequence"/>
</dbReference>
<proteinExistence type="inferred from homology"/>
<keyword evidence="2 5" id="KW-0964">Secreted</keyword>
<keyword evidence="3 5" id="KW-0732">Signal</keyword>
<dbReference type="SMR" id="E9EBT2"/>
<evidence type="ECO:0000256" key="1">
    <source>
        <dbReference type="ARBA" id="ARBA00010446"/>
    </source>
</evidence>
<dbReference type="Pfam" id="PF01185">
    <property type="entry name" value="Hydrophobin"/>
    <property type="match status" value="1"/>
</dbReference>
<dbReference type="InParanoid" id="E9EBT2"/>
<dbReference type="PROSITE" id="PS00956">
    <property type="entry name" value="HYDROPHOBIN"/>
    <property type="match status" value="1"/>
</dbReference>
<keyword evidence="5" id="KW-0134">Cell wall</keyword>
<dbReference type="RefSeq" id="XP_007813670.1">
    <property type="nucleotide sequence ID" value="XM_007815479.1"/>
</dbReference>
<name>E9EBT2_METAQ</name>
<dbReference type="SMART" id="SM00075">
    <property type="entry name" value="HYDRO"/>
    <property type="match status" value="1"/>
</dbReference>
<evidence type="ECO:0000313" key="7">
    <source>
        <dbReference type="EMBL" id="EFY86641.1"/>
    </source>
</evidence>
<reference evidence="7 8" key="1">
    <citation type="journal article" date="2011" name="PLoS Genet.">
        <title>Genome sequencing and comparative transcriptomics of the model entomopathogenic fungi Metarhizium anisopliae and M. acridum.</title>
        <authorList>
            <person name="Gao Q."/>
            <person name="Jin K."/>
            <person name="Ying S.H."/>
            <person name="Zhang Y."/>
            <person name="Xiao G."/>
            <person name="Shang Y."/>
            <person name="Duan Z."/>
            <person name="Hu X."/>
            <person name="Xie X.Q."/>
            <person name="Zhou G."/>
            <person name="Peng G."/>
            <person name="Luo Z."/>
            <person name="Huang W."/>
            <person name="Wang B."/>
            <person name="Fang W."/>
            <person name="Wang S."/>
            <person name="Zhong Y."/>
            <person name="Ma L.J."/>
            <person name="St Leger R.J."/>
            <person name="Zhao G.P."/>
            <person name="Pei Y."/>
            <person name="Feng M.G."/>
            <person name="Xia Y."/>
            <person name="Wang C."/>
        </authorList>
    </citation>
    <scope>NUCLEOTIDE SEQUENCE [LARGE SCALE GENOMIC DNA]</scope>
    <source>
        <strain evidence="7 8">CQMa 102</strain>
    </source>
</reference>
<gene>
    <name evidence="7" type="ORF">MAC_07330</name>
</gene>
<feature type="chain" id="PRO_5012158126" description="Hydrophobin" evidence="6">
    <location>
        <begin position="16"/>
        <end position="109"/>
    </location>
</feature>
<dbReference type="KEGG" id="maw:19251641"/>
<dbReference type="OrthoDB" id="4225815at2759"/>
<evidence type="ECO:0000256" key="6">
    <source>
        <dbReference type="SAM" id="SignalP"/>
    </source>
</evidence>
<dbReference type="AlphaFoldDB" id="E9EBT2"/>
<keyword evidence="8" id="KW-1185">Reference proteome</keyword>
<evidence type="ECO:0000313" key="8">
    <source>
        <dbReference type="Proteomes" id="UP000002499"/>
    </source>
</evidence>
<evidence type="ECO:0000256" key="3">
    <source>
        <dbReference type="ARBA" id="ARBA00022729"/>
    </source>
</evidence>
<accession>E9EBT2</accession>
<comment type="similarity">
    <text evidence="1 5">Belongs to the fungal hydrophobin family.</text>
</comment>